<comment type="function">
    <text evidence="9 10">The RecF protein is involved in DNA metabolism; it is required for DNA replication and normal SOS inducibility. RecF binds preferentially to single-stranded, linear DNA. It also seems to bind ATP.</text>
</comment>
<sequence length="369" mass="42248">MRLTSFKLTQFKNYDFQSVTCDAPLVCFIGANGMGKTNLLDAIYYLCMGKSYFNAPDNLIANHDSDFFRLEGQFEVNGSREHIVAKVIPRKKKELERNRIPYPRLSEHVGLLPVVMIAPDDTYLVSEGSEARRSFLDNTLSQIDQGYLGQLILYNKLLQQRNALLKQFGESRTYNAAMIEVYNMQMLEPARLLHETRAGFMEQFRPILQEAYTQISGAAETVDCTYRSKLSDTSFEALLNEAAEKDRLLQRTTVGPHRDDLVFTISGYPLKRFASQGQLKSFVLSVKLAQYQILAHKKKTFPILLLDDIFDKLDRQRVQHLLHLLQSQTFGQVFITDTEQDRLAGIIQQTGQHFLVYEIQDGTVNQITP</sequence>
<feature type="domain" description="RecF/RecN/SMC N-terminal" evidence="11">
    <location>
        <begin position="3"/>
        <end position="343"/>
    </location>
</feature>
<keyword evidence="9 10" id="KW-0227">DNA damage</keyword>
<dbReference type="PROSITE" id="PS00618">
    <property type="entry name" value="RECF_2"/>
    <property type="match status" value="1"/>
</dbReference>
<dbReference type="PANTHER" id="PTHR32182">
    <property type="entry name" value="DNA REPLICATION AND REPAIR PROTEIN RECF"/>
    <property type="match status" value="1"/>
</dbReference>
<keyword evidence="7 9" id="KW-0067">ATP-binding</keyword>
<evidence type="ECO:0000256" key="7">
    <source>
        <dbReference type="ARBA" id="ARBA00022840"/>
    </source>
</evidence>
<dbReference type="PANTHER" id="PTHR32182:SF0">
    <property type="entry name" value="DNA REPLICATION AND REPAIR PROTEIN RECF"/>
    <property type="match status" value="1"/>
</dbReference>
<evidence type="ECO:0000256" key="6">
    <source>
        <dbReference type="ARBA" id="ARBA00022741"/>
    </source>
</evidence>
<dbReference type="GO" id="GO:0006302">
    <property type="term" value="P:double-strand break repair"/>
    <property type="evidence" value="ECO:0007669"/>
    <property type="project" value="TreeGrafter"/>
</dbReference>
<name>A0A098S4R0_9BACT</name>
<keyword evidence="8 9" id="KW-0238">DNA-binding</keyword>
<dbReference type="GO" id="GO:0009432">
    <property type="term" value="P:SOS response"/>
    <property type="evidence" value="ECO:0007669"/>
    <property type="project" value="UniProtKB-UniRule"/>
</dbReference>
<evidence type="ECO:0000256" key="9">
    <source>
        <dbReference type="HAMAP-Rule" id="MF_00365"/>
    </source>
</evidence>
<evidence type="ECO:0000256" key="3">
    <source>
        <dbReference type="ARBA" id="ARBA00020170"/>
    </source>
</evidence>
<evidence type="ECO:0000256" key="4">
    <source>
        <dbReference type="ARBA" id="ARBA00022490"/>
    </source>
</evidence>
<comment type="subcellular location">
    <subcellularLocation>
        <location evidence="1 9 10">Cytoplasm</location>
    </subcellularLocation>
</comment>
<dbReference type="InterPro" id="IPR042174">
    <property type="entry name" value="RecF_2"/>
</dbReference>
<keyword evidence="9 10" id="KW-0234">DNA repair</keyword>
<keyword evidence="6 9" id="KW-0547">Nucleotide-binding</keyword>
<dbReference type="RefSeq" id="WP_044226305.1">
    <property type="nucleotide sequence ID" value="NZ_JBKAGJ010000002.1"/>
</dbReference>
<dbReference type="GO" id="GO:0005524">
    <property type="term" value="F:ATP binding"/>
    <property type="evidence" value="ECO:0007669"/>
    <property type="project" value="UniProtKB-UniRule"/>
</dbReference>
<dbReference type="GO" id="GO:0003697">
    <property type="term" value="F:single-stranded DNA binding"/>
    <property type="evidence" value="ECO:0007669"/>
    <property type="project" value="UniProtKB-UniRule"/>
</dbReference>
<accession>A0A098S4R0</accession>
<dbReference type="GO" id="GO:0000731">
    <property type="term" value="P:DNA synthesis involved in DNA repair"/>
    <property type="evidence" value="ECO:0007669"/>
    <property type="project" value="TreeGrafter"/>
</dbReference>
<dbReference type="InterPro" id="IPR003395">
    <property type="entry name" value="RecF/RecN/SMC_N"/>
</dbReference>
<feature type="binding site" evidence="9">
    <location>
        <begin position="30"/>
        <end position="37"/>
    </location>
    <ligand>
        <name>ATP</name>
        <dbReference type="ChEBI" id="CHEBI:30616"/>
    </ligand>
</feature>
<proteinExistence type="inferred from homology"/>
<dbReference type="PROSITE" id="PS00617">
    <property type="entry name" value="RECF_1"/>
    <property type="match status" value="1"/>
</dbReference>
<protein>
    <recommendedName>
        <fullName evidence="3 9">DNA replication and repair protein RecF</fullName>
    </recommendedName>
</protein>
<evidence type="ECO:0000256" key="2">
    <source>
        <dbReference type="ARBA" id="ARBA00008016"/>
    </source>
</evidence>
<dbReference type="Pfam" id="PF02463">
    <property type="entry name" value="SMC_N"/>
    <property type="match status" value="1"/>
</dbReference>
<reference evidence="12 13" key="1">
    <citation type="journal article" date="2014" name="Int. J. Syst. Evol. Microbiol.">
        <title>Phaeodactylibacter xiamenensis gen. nov., sp. nov., a member of the family Saprospiraceae isolated from the marine alga Phaeodactylum tricornutum.</title>
        <authorList>
            <person name="Chen Z.Jr."/>
            <person name="Lei X."/>
            <person name="Lai Q."/>
            <person name="Li Y."/>
            <person name="Zhang B."/>
            <person name="Zhang J."/>
            <person name="Zhang H."/>
            <person name="Yang L."/>
            <person name="Zheng W."/>
            <person name="Tian Y."/>
            <person name="Yu Z."/>
            <person name="Xu H.Jr."/>
            <person name="Zheng T."/>
        </authorList>
    </citation>
    <scope>NUCLEOTIDE SEQUENCE [LARGE SCALE GENOMIC DNA]</scope>
    <source>
        <strain evidence="12 13">KD52</strain>
    </source>
</reference>
<evidence type="ECO:0000313" key="13">
    <source>
        <dbReference type="Proteomes" id="UP000029736"/>
    </source>
</evidence>
<keyword evidence="9 10" id="KW-0742">SOS response</keyword>
<dbReference type="GO" id="GO:0005737">
    <property type="term" value="C:cytoplasm"/>
    <property type="evidence" value="ECO:0007669"/>
    <property type="project" value="UniProtKB-SubCell"/>
</dbReference>
<evidence type="ECO:0000313" key="12">
    <source>
        <dbReference type="EMBL" id="KGE86187.1"/>
    </source>
</evidence>
<evidence type="ECO:0000256" key="8">
    <source>
        <dbReference type="ARBA" id="ARBA00023125"/>
    </source>
</evidence>
<comment type="similarity">
    <text evidence="2 9 10">Belongs to the RecF family.</text>
</comment>
<dbReference type="OrthoDB" id="9803889at2"/>
<dbReference type="InterPro" id="IPR001238">
    <property type="entry name" value="DNA-binding_RecF"/>
</dbReference>
<evidence type="ECO:0000259" key="11">
    <source>
        <dbReference type="Pfam" id="PF02463"/>
    </source>
</evidence>
<dbReference type="InterPro" id="IPR027417">
    <property type="entry name" value="P-loop_NTPase"/>
</dbReference>
<comment type="caution">
    <text evidence="12">The sequence shown here is derived from an EMBL/GenBank/DDBJ whole genome shotgun (WGS) entry which is preliminary data.</text>
</comment>
<gene>
    <name evidence="9" type="primary">recF</name>
    <name evidence="12" type="ORF">IX84_24000</name>
</gene>
<dbReference type="SUPFAM" id="SSF52540">
    <property type="entry name" value="P-loop containing nucleoside triphosphate hydrolases"/>
    <property type="match status" value="1"/>
</dbReference>
<dbReference type="InterPro" id="IPR018078">
    <property type="entry name" value="DNA-binding_RecF_CS"/>
</dbReference>
<evidence type="ECO:0000256" key="10">
    <source>
        <dbReference type="RuleBase" id="RU000578"/>
    </source>
</evidence>
<evidence type="ECO:0000256" key="1">
    <source>
        <dbReference type="ARBA" id="ARBA00004496"/>
    </source>
</evidence>
<keyword evidence="5 9" id="KW-0235">DNA replication</keyword>
<organism evidence="12 13">
    <name type="scientific">Phaeodactylibacter xiamenensis</name>
    <dbReference type="NCBI Taxonomy" id="1524460"/>
    <lineage>
        <taxon>Bacteria</taxon>
        <taxon>Pseudomonadati</taxon>
        <taxon>Bacteroidota</taxon>
        <taxon>Saprospiria</taxon>
        <taxon>Saprospirales</taxon>
        <taxon>Haliscomenobacteraceae</taxon>
        <taxon>Phaeodactylibacter</taxon>
    </lineage>
</organism>
<dbReference type="GO" id="GO:0006260">
    <property type="term" value="P:DNA replication"/>
    <property type="evidence" value="ECO:0007669"/>
    <property type="project" value="UniProtKB-UniRule"/>
</dbReference>
<evidence type="ECO:0000256" key="5">
    <source>
        <dbReference type="ARBA" id="ARBA00022705"/>
    </source>
</evidence>
<dbReference type="EMBL" id="JPOS01000082">
    <property type="protein sequence ID" value="KGE86187.1"/>
    <property type="molecule type" value="Genomic_DNA"/>
</dbReference>
<dbReference type="NCBIfam" id="TIGR00611">
    <property type="entry name" value="recf"/>
    <property type="match status" value="1"/>
</dbReference>
<dbReference type="STRING" id="1524460.IX84_24000"/>
<dbReference type="Proteomes" id="UP000029736">
    <property type="component" value="Unassembled WGS sequence"/>
</dbReference>
<keyword evidence="4 9" id="KW-0963">Cytoplasm</keyword>
<dbReference type="Gene3D" id="1.20.1050.90">
    <property type="entry name" value="RecF/RecN/SMC, N-terminal domain"/>
    <property type="match status" value="1"/>
</dbReference>
<keyword evidence="13" id="KW-1185">Reference proteome</keyword>
<dbReference type="AlphaFoldDB" id="A0A098S4R0"/>
<dbReference type="Gene3D" id="3.40.50.300">
    <property type="entry name" value="P-loop containing nucleotide triphosphate hydrolases"/>
    <property type="match status" value="1"/>
</dbReference>
<dbReference type="HAMAP" id="MF_00365">
    <property type="entry name" value="RecF"/>
    <property type="match status" value="1"/>
</dbReference>